<organism evidence="1 2">
    <name type="scientific">Aeromonas phage PS1</name>
    <dbReference type="NCBI Taxonomy" id="2591406"/>
    <lineage>
        <taxon>Viruses</taxon>
        <taxon>Duplodnaviria</taxon>
        <taxon>Heunggongvirae</taxon>
        <taxon>Uroviricota</taxon>
        <taxon>Caudoviricetes</taxon>
        <taxon>Chimalliviridae</taxon>
        <taxon>Ferozepurvirus</taxon>
        <taxon>Ferozepurvirus PS1</taxon>
    </lineage>
</organism>
<gene>
    <name evidence="1" type="ORF">PS1_0221</name>
</gene>
<dbReference type="EMBL" id="MN032614">
    <property type="protein sequence ID" value="QDJ96732.1"/>
    <property type="molecule type" value="Genomic_DNA"/>
</dbReference>
<sequence length="182" mass="20805">MFFKKLLAKIPFIRKRMIKSIRVKLTEILEDFDSGAFNDIYVKALQSILKSPVINFNEELVLGSINPIKTFSNSSAALVLSIEKKEVKKSVMVKNGSVALTQNTRSFSRWYSNKESIETFVGVISVYLEKQVMLMEPVLVNGDKVVEVVMTPDEDEFLDSLLYRLALVDLVNIIDFYLERQV</sequence>
<evidence type="ECO:0000313" key="2">
    <source>
        <dbReference type="Proteomes" id="UP000317703"/>
    </source>
</evidence>
<dbReference type="Proteomes" id="UP000317703">
    <property type="component" value="Segment"/>
</dbReference>
<name>A0A514TUN9_9CAUD</name>
<reference evidence="1" key="1">
    <citation type="submission" date="2019-06" db="EMBL/GenBank/DDBJ databases">
        <title>Complete genome sequence of Aeromonas hydrophila bacteriophage PS1.</title>
        <authorList>
            <person name="Rai S."/>
            <person name="Tyagi A."/>
            <person name="Kumar N."/>
            <person name="Singh N."/>
        </authorList>
    </citation>
    <scope>NUCLEOTIDE SEQUENCE [LARGE SCALE GENOMIC DNA]</scope>
</reference>
<protein>
    <submittedName>
        <fullName evidence="1">Uncharacterized protein</fullName>
    </submittedName>
</protein>
<accession>A0A514TUN9</accession>
<proteinExistence type="predicted"/>
<evidence type="ECO:0000313" key="1">
    <source>
        <dbReference type="EMBL" id="QDJ96732.1"/>
    </source>
</evidence>
<keyword evidence="2" id="KW-1185">Reference proteome</keyword>